<evidence type="ECO:0000313" key="17">
    <source>
        <dbReference type="Proteomes" id="UP001652700"/>
    </source>
</evidence>
<evidence type="ECO:0000256" key="14">
    <source>
        <dbReference type="SAM" id="Phobius"/>
    </source>
</evidence>
<keyword evidence="9" id="KW-0804">Transcription</keyword>
<dbReference type="PANTHER" id="PTHR46600:SF1">
    <property type="entry name" value="THAP DOMAIN-CONTAINING PROTEIN 1"/>
    <property type="match status" value="1"/>
</dbReference>
<dbReference type="InterPro" id="IPR026516">
    <property type="entry name" value="THAP1/10"/>
</dbReference>
<keyword evidence="3" id="KW-0479">Metal-binding</keyword>
<dbReference type="Pfam" id="PF21788">
    <property type="entry name" value="TNP-like_GBD"/>
    <property type="match status" value="1"/>
</dbReference>
<evidence type="ECO:0000256" key="1">
    <source>
        <dbReference type="ARBA" id="ARBA00004642"/>
    </source>
</evidence>
<dbReference type="SUPFAM" id="SSF57716">
    <property type="entry name" value="Glucocorticoid receptor-like (DNA-binding domain)"/>
    <property type="match status" value="1"/>
</dbReference>
<keyword evidence="5" id="KW-0862">Zinc</keyword>
<feature type="region of interest" description="Disordered" evidence="13">
    <location>
        <begin position="164"/>
        <end position="350"/>
    </location>
</feature>
<keyword evidence="7" id="KW-0175">Coiled coil</keyword>
<feature type="compositionally biased region" description="Polar residues" evidence="13">
    <location>
        <begin position="304"/>
        <end position="313"/>
    </location>
</feature>
<dbReference type="InterPro" id="IPR048365">
    <property type="entry name" value="TNP-like_RNaseH_N"/>
</dbReference>
<evidence type="ECO:0000256" key="3">
    <source>
        <dbReference type="ARBA" id="ARBA00022723"/>
    </source>
</evidence>
<proteinExistence type="inferred from homology"/>
<dbReference type="Pfam" id="PF21787">
    <property type="entry name" value="TNP-like_RNaseH_N"/>
    <property type="match status" value="1"/>
</dbReference>
<dbReference type="SMART" id="SM00980">
    <property type="entry name" value="THAP"/>
    <property type="match status" value="1"/>
</dbReference>
<feature type="domain" description="THAP-type" evidence="15">
    <location>
        <begin position="56"/>
        <end position="147"/>
    </location>
</feature>
<evidence type="ECO:0000313" key="16">
    <source>
        <dbReference type="EnsemblMetazoa" id="XP_050501245.1"/>
    </source>
</evidence>
<dbReference type="Pfam" id="PF05485">
    <property type="entry name" value="THAP"/>
    <property type="match status" value="1"/>
</dbReference>
<dbReference type="PROSITE" id="PS50950">
    <property type="entry name" value="ZF_THAP"/>
    <property type="match status" value="1"/>
</dbReference>
<keyword evidence="8 12" id="KW-0238">DNA-binding</keyword>
<evidence type="ECO:0000256" key="13">
    <source>
        <dbReference type="SAM" id="MobiDB-lite"/>
    </source>
</evidence>
<keyword evidence="14" id="KW-0472">Membrane</keyword>
<feature type="compositionally biased region" description="Polar residues" evidence="13">
    <location>
        <begin position="321"/>
        <end position="332"/>
    </location>
</feature>
<comment type="subcellular location">
    <subcellularLocation>
        <location evidence="1">Nucleus</location>
        <location evidence="1">Nucleoplasm</location>
    </subcellularLocation>
</comment>
<name>A0ABM5JTH8_DIAVI</name>
<accession>A0ABM5JTH8</accession>
<comment type="similarity">
    <text evidence="2">Belongs to the THAP1 family.</text>
</comment>
<dbReference type="RefSeq" id="XP_050501245.1">
    <property type="nucleotide sequence ID" value="XM_050645288.1"/>
</dbReference>
<evidence type="ECO:0000259" key="15">
    <source>
        <dbReference type="PROSITE" id="PS50950"/>
    </source>
</evidence>
<keyword evidence="17" id="KW-1185">Reference proteome</keyword>
<feature type="compositionally biased region" description="Polar residues" evidence="13">
    <location>
        <begin position="254"/>
        <end position="266"/>
    </location>
</feature>
<protein>
    <recommendedName>
        <fullName evidence="15">THAP-type domain-containing protein</fullName>
    </recommendedName>
</protein>
<evidence type="ECO:0000256" key="5">
    <source>
        <dbReference type="ARBA" id="ARBA00022833"/>
    </source>
</evidence>
<organism evidence="16 17">
    <name type="scientific">Diabrotica virgifera virgifera</name>
    <name type="common">western corn rootworm</name>
    <dbReference type="NCBI Taxonomy" id="50390"/>
    <lineage>
        <taxon>Eukaryota</taxon>
        <taxon>Metazoa</taxon>
        <taxon>Ecdysozoa</taxon>
        <taxon>Arthropoda</taxon>
        <taxon>Hexapoda</taxon>
        <taxon>Insecta</taxon>
        <taxon>Pterygota</taxon>
        <taxon>Neoptera</taxon>
        <taxon>Endopterygota</taxon>
        <taxon>Coleoptera</taxon>
        <taxon>Polyphaga</taxon>
        <taxon>Cucujiformia</taxon>
        <taxon>Chrysomeloidea</taxon>
        <taxon>Chrysomelidae</taxon>
        <taxon>Galerucinae</taxon>
        <taxon>Diabroticina</taxon>
        <taxon>Diabroticites</taxon>
        <taxon>Diabrotica</taxon>
    </lineage>
</organism>
<sequence length="1115" mass="129395">MFNRLSHNWYFLSYVTNVLSERYVRMYAITNCFVLILSCFVFLKIELRQSFTIIEMEQHTTRLKKCCVPGCTDSTSKRFRFPNPHDAMDMFLEWLKLIKTNRLSKYTPLRVYKNFCICSRHFKEEDRVPDVKSGRRGIIKGAIPRLFLPPQSKKCTSDYQDEENYLGYVRPSTSQQDRNMEQDRNARPSTSQQDLSSNMEQDRNARPSTSQQDIMERDIEETPAKKRFIDHDYAKSPTSQQDLSDNMDQDRNARPSTSQQDLSNNMEQDRNARPSTSQQDIMETDIEETPAKKRFIDHDYAKSPTYQQDLSDNMEQDRNARPSTSQQDLSDNMEQDRNAGGKQQGRKARRGILKSIQISRKQYLTPKKRKMYTKIVASSNRIHKLAYRLSSYQEKLQAAKRLSETVPFRKLAEQVNPLTYTFILSQIRTQQQKLKGRKFTIDEKVLALTLFKGSGKGYKLLSKIFSLPSKRTLTNLLNKIKLNPGINEIMFEMLQKSVHKMTPRDRHCVLMFDEMFLSTRLQYNQKEDKIEGLEDYGTERCPNFANYINVFMIKGIYKQWKQPICYTFSDGATKSRKLKNLIIDVIKQLQNIGLTVVATVCDQGGPNAAAVNLLIQESRTEYLRIGQDYQYFGFLVNGKEIVPLYDTPHLFKGLRNNLLNKDLHFELHGKKGIAKWDHIEQFYQLDASEPLRICPKLTDEHVLRNKIKKMKVKNCMQVFSHQVGSLMVKLVEWKAEVNLCSEVADTGRIILFLDELFDSLNSNQKTAPVSKPLKGGVTLTSNHDQFWKRSLTVLNKMKFFDRKKQKFVSVPSLKNLNFTIRGFLYLKNKLLKTNNNYLLLRAFQQDALENFFGLIRSYRATDNSVSVSDAITTFKALVINNFMSFHSPESNCEKDVSEGALDTLRFFLTGEVLPGCTPLVPDLNYSLPMSVSNVKKTRVGRCTVTYVAGYVAKKVLKKVSCEQCKYNMLFRDKKGDTEFIEARQYNMSNLTVPGNLLTHYVSEALAKLFYLIPRVCHMQPLHSILCEQLNKDKLLTFSVFNCKIHSNVGSNLCKFIVRLSVYMWCKSVNTILNGKDQKFINGIKSKSEYTKTDPIKLVAYRKYEKRRKQFFKDRS</sequence>
<evidence type="ECO:0000256" key="9">
    <source>
        <dbReference type="ARBA" id="ARBA00023163"/>
    </source>
</evidence>
<evidence type="ECO:0000256" key="10">
    <source>
        <dbReference type="ARBA" id="ARBA00023242"/>
    </source>
</evidence>
<keyword evidence="10" id="KW-0539">Nucleus</keyword>
<keyword evidence="14" id="KW-0812">Transmembrane</keyword>
<feature type="transmembrane region" description="Helical" evidence="14">
    <location>
        <begin position="24"/>
        <end position="43"/>
    </location>
</feature>
<evidence type="ECO:0000256" key="8">
    <source>
        <dbReference type="ARBA" id="ARBA00023125"/>
    </source>
</evidence>
<keyword evidence="14" id="KW-1133">Transmembrane helix</keyword>
<keyword evidence="6" id="KW-0805">Transcription regulation</keyword>
<dbReference type="Proteomes" id="UP001652700">
    <property type="component" value="Unplaced"/>
</dbReference>
<evidence type="ECO:0000256" key="2">
    <source>
        <dbReference type="ARBA" id="ARBA00006177"/>
    </source>
</evidence>
<feature type="compositionally biased region" description="Polar residues" evidence="13">
    <location>
        <begin position="236"/>
        <end position="246"/>
    </location>
</feature>
<dbReference type="InterPro" id="IPR048366">
    <property type="entry name" value="TNP-like_GBD"/>
</dbReference>
<dbReference type="GeneID" id="126881188"/>
<evidence type="ECO:0000256" key="6">
    <source>
        <dbReference type="ARBA" id="ARBA00023015"/>
    </source>
</evidence>
<evidence type="ECO:0000256" key="11">
    <source>
        <dbReference type="ARBA" id="ARBA00023306"/>
    </source>
</evidence>
<feature type="compositionally biased region" description="Basic and acidic residues" evidence="13">
    <location>
        <begin position="214"/>
        <end position="234"/>
    </location>
</feature>
<reference evidence="16" key="1">
    <citation type="submission" date="2025-05" db="UniProtKB">
        <authorList>
            <consortium name="EnsemblMetazoa"/>
        </authorList>
    </citation>
    <scope>IDENTIFICATION</scope>
</reference>
<feature type="compositionally biased region" description="Basic and acidic residues" evidence="13">
    <location>
        <begin position="289"/>
        <end position="301"/>
    </location>
</feature>
<dbReference type="PANTHER" id="PTHR46600">
    <property type="entry name" value="THAP DOMAIN-CONTAINING"/>
    <property type="match status" value="1"/>
</dbReference>
<dbReference type="InterPro" id="IPR006612">
    <property type="entry name" value="THAP_Znf"/>
</dbReference>
<evidence type="ECO:0000256" key="12">
    <source>
        <dbReference type="PROSITE-ProRule" id="PRU00309"/>
    </source>
</evidence>
<evidence type="ECO:0000256" key="7">
    <source>
        <dbReference type="ARBA" id="ARBA00023054"/>
    </source>
</evidence>
<evidence type="ECO:0000256" key="4">
    <source>
        <dbReference type="ARBA" id="ARBA00022771"/>
    </source>
</evidence>
<keyword evidence="4 12" id="KW-0863">Zinc-finger</keyword>
<keyword evidence="11" id="KW-0131">Cell cycle</keyword>
<dbReference type="EnsemblMetazoa" id="XM_050645288.1">
    <property type="protein sequence ID" value="XP_050501245.1"/>
    <property type="gene ID" value="LOC126881188"/>
</dbReference>
<feature type="compositionally biased region" description="Polar residues" evidence="13">
    <location>
        <begin position="187"/>
        <end position="199"/>
    </location>
</feature>